<organism evidence="7 8">
    <name type="scientific">Hominiventricola filiformis</name>
    <dbReference type="NCBI Taxonomy" id="2885352"/>
    <lineage>
        <taxon>Bacteria</taxon>
        <taxon>Bacillati</taxon>
        <taxon>Bacillota</taxon>
        <taxon>Clostridia</taxon>
        <taxon>Lachnospirales</taxon>
        <taxon>Lachnospiraceae</taxon>
        <taxon>Hominiventricola</taxon>
    </lineage>
</organism>
<dbReference type="AlphaFoldDB" id="A0AAE3A6Z6"/>
<evidence type="ECO:0000256" key="3">
    <source>
        <dbReference type="ARBA" id="ARBA00022676"/>
    </source>
</evidence>
<keyword evidence="8" id="KW-1185">Reference proteome</keyword>
<comment type="pathway">
    <text evidence="1">Cell wall biogenesis; cell wall polysaccharide biosynthesis.</text>
</comment>
<dbReference type="GO" id="GO:0016757">
    <property type="term" value="F:glycosyltransferase activity"/>
    <property type="evidence" value="ECO:0007669"/>
    <property type="project" value="UniProtKB-KW"/>
</dbReference>
<evidence type="ECO:0000256" key="1">
    <source>
        <dbReference type="ARBA" id="ARBA00004776"/>
    </source>
</evidence>
<dbReference type="Gene3D" id="3.90.550.10">
    <property type="entry name" value="Spore Coat Polysaccharide Biosynthesis Protein SpsA, Chain A"/>
    <property type="match status" value="1"/>
</dbReference>
<dbReference type="CDD" id="cd04186">
    <property type="entry name" value="GT_2_like_c"/>
    <property type="match status" value="1"/>
</dbReference>
<dbReference type="EMBL" id="JAJEPS010000001">
    <property type="protein sequence ID" value="MCC2124751.1"/>
    <property type="molecule type" value="Genomic_DNA"/>
</dbReference>
<feature type="transmembrane region" description="Helical" evidence="5">
    <location>
        <begin position="244"/>
        <end position="265"/>
    </location>
</feature>
<evidence type="ECO:0000313" key="7">
    <source>
        <dbReference type="EMBL" id="MCC2124751.1"/>
    </source>
</evidence>
<dbReference type="SUPFAM" id="SSF53448">
    <property type="entry name" value="Nucleotide-diphospho-sugar transferases"/>
    <property type="match status" value="1"/>
</dbReference>
<evidence type="ECO:0000256" key="5">
    <source>
        <dbReference type="SAM" id="Phobius"/>
    </source>
</evidence>
<keyword evidence="4" id="KW-0808">Transferase</keyword>
<evidence type="ECO:0000259" key="6">
    <source>
        <dbReference type="Pfam" id="PF00535"/>
    </source>
</evidence>
<accession>A0AAE3A6Z6</accession>
<dbReference type="RefSeq" id="WP_308458312.1">
    <property type="nucleotide sequence ID" value="NZ_JAJEPS010000001.1"/>
</dbReference>
<feature type="domain" description="Glycosyltransferase 2-like" evidence="6">
    <location>
        <begin position="5"/>
        <end position="175"/>
    </location>
</feature>
<keyword evidence="5" id="KW-0472">Membrane</keyword>
<dbReference type="InterPro" id="IPR001173">
    <property type="entry name" value="Glyco_trans_2-like"/>
</dbReference>
<gene>
    <name evidence="7" type="ORF">LKD36_01000</name>
</gene>
<evidence type="ECO:0000256" key="2">
    <source>
        <dbReference type="ARBA" id="ARBA00006739"/>
    </source>
</evidence>
<reference evidence="7 8" key="1">
    <citation type="submission" date="2021-10" db="EMBL/GenBank/DDBJ databases">
        <title>Anaerobic single-cell dispensing facilitates the cultivation of human gut bacteria.</title>
        <authorList>
            <person name="Afrizal A."/>
        </authorList>
    </citation>
    <scope>NUCLEOTIDE SEQUENCE [LARGE SCALE GENOMIC DNA]</scope>
    <source>
        <strain evidence="7 8">CLA-AA-H276</strain>
    </source>
</reference>
<comment type="caution">
    <text evidence="7">The sequence shown here is derived from an EMBL/GenBank/DDBJ whole genome shotgun (WGS) entry which is preliminary data.</text>
</comment>
<protein>
    <submittedName>
        <fullName evidence="7">Glycosyltransferase family 2 protein</fullName>
    </submittedName>
</protein>
<evidence type="ECO:0000256" key="4">
    <source>
        <dbReference type="ARBA" id="ARBA00022679"/>
    </source>
</evidence>
<dbReference type="Proteomes" id="UP001198220">
    <property type="component" value="Unassembled WGS sequence"/>
</dbReference>
<evidence type="ECO:0000313" key="8">
    <source>
        <dbReference type="Proteomes" id="UP001198220"/>
    </source>
</evidence>
<dbReference type="PANTHER" id="PTHR43179">
    <property type="entry name" value="RHAMNOSYLTRANSFERASE WBBL"/>
    <property type="match status" value="1"/>
</dbReference>
<keyword evidence="5" id="KW-0812">Transmembrane</keyword>
<keyword evidence="3" id="KW-0328">Glycosyltransferase</keyword>
<name>A0AAE3A6Z6_9FIRM</name>
<sequence length="319" mass="36273">MPDVTIVIPNYNGIAYLGACLRSVEKQEGVSAEVLIVDNGSTDGSQEYIRTEFPACRLICLEKNYGFCRAVNEGFRYAESEYVILLNNDTEIKPDFALRLLASIKKDRKRFSCQACMIQYHDHSKMDDAGDFYCVLGWGMARGKGRPVENYRSGQKIFSSCAGAAIYRKSLTERLGGFDEAHFAYLEDMDLSYRAKLAGYYHWYEPEAKVYHVGSGTSGSRYNHFKVVHSAGNNLYLIYKNMPLIQIIVNSPLLLAGFLIKYLFFVKKGLGRDYREGLVRGIQLCRSNPDRRTSFGKQHVIRCLAIELELLRNLLRLGK</sequence>
<dbReference type="InterPro" id="IPR029044">
    <property type="entry name" value="Nucleotide-diphossugar_trans"/>
</dbReference>
<dbReference type="Pfam" id="PF00535">
    <property type="entry name" value="Glycos_transf_2"/>
    <property type="match status" value="1"/>
</dbReference>
<dbReference type="PANTHER" id="PTHR43179:SF12">
    <property type="entry name" value="GALACTOFURANOSYLTRANSFERASE GLFT2"/>
    <property type="match status" value="1"/>
</dbReference>
<proteinExistence type="inferred from homology"/>
<keyword evidence="5" id="KW-1133">Transmembrane helix</keyword>
<comment type="similarity">
    <text evidence="2">Belongs to the glycosyltransferase 2 family.</text>
</comment>